<feature type="domain" description="BPTI/Kunitz inhibitor" evidence="8">
    <location>
        <begin position="637"/>
        <end position="694"/>
    </location>
</feature>
<organism evidence="9 10">
    <name type="scientific">Mesorhabditis belari</name>
    <dbReference type="NCBI Taxonomy" id="2138241"/>
    <lineage>
        <taxon>Eukaryota</taxon>
        <taxon>Metazoa</taxon>
        <taxon>Ecdysozoa</taxon>
        <taxon>Nematoda</taxon>
        <taxon>Chromadorea</taxon>
        <taxon>Rhabditida</taxon>
        <taxon>Rhabditina</taxon>
        <taxon>Rhabditomorpha</taxon>
        <taxon>Rhabditoidea</taxon>
        <taxon>Rhabditidae</taxon>
        <taxon>Mesorhabditinae</taxon>
        <taxon>Mesorhabditis</taxon>
    </lineage>
</organism>
<feature type="domain" description="BPTI/Kunitz inhibitor" evidence="8">
    <location>
        <begin position="429"/>
        <end position="486"/>
    </location>
</feature>
<keyword evidence="3" id="KW-0800">Toxin</keyword>
<dbReference type="Gene3D" id="4.10.410.10">
    <property type="entry name" value="Pancreatic trypsin inhibitor Kunitz domain"/>
    <property type="match status" value="9"/>
</dbReference>
<keyword evidence="4" id="KW-0646">Protease inhibitor</keyword>
<feature type="domain" description="BPTI/Kunitz inhibitor" evidence="8">
    <location>
        <begin position="834"/>
        <end position="885"/>
    </location>
</feature>
<dbReference type="GO" id="GO:0005615">
    <property type="term" value="C:extracellular space"/>
    <property type="evidence" value="ECO:0007669"/>
    <property type="project" value="TreeGrafter"/>
</dbReference>
<dbReference type="InterPro" id="IPR002223">
    <property type="entry name" value="Kunitz_BPTI"/>
</dbReference>
<evidence type="ECO:0000256" key="6">
    <source>
        <dbReference type="ARBA" id="ARBA00023157"/>
    </source>
</evidence>
<sequence length="1110" mass="128471">MKTSTIAEDLMYSDVLKEMEKLATTTLPEKSPILGDKLDPASSSTTIPEVDLKMDPGPANGFKLQDDVVKTRFVLTKSDFLAKTTPKTSNDSTTTDNEFFKDSSTFEPNILPMKIKGAKKPQKGQKYNENPIFVSENQPKIDMTVLPENLTLKRTNKTTVVSPSAFKLKATVTTKIPDPPGASNLQEFVKTEEKLGDLGNSVKFEDLTKKNAEIDVKTGIFAKQEDHQEFGNANSPLEHQDIQLNEQRNGIKEDFPVKPQEIHSKSYNLISELPKNHDFSSRTHLAVTIAEECLDDFDPSLTRSCMYEKQWKNRYYFDKDARSCRMFWWDGCFSSSRNSFSDEETCKWKCLGAHPKPEGSTCLESFDTTYLGDCRNGKFENRFYFDLNTKQCISFHWGGCRSDSRNFFADFSECQRVCENPPRELVQSCLEPFDNGYEKSCLSDGRYHQYYFYDINTHSCKMFWFGNCRRTNQNIFPSLSTCQWVCERDAHEKKQDACLDEFDPKYEDSCGQGIWMEKWRFDHSTGRCKSFWFDQCVSKSQNIFPDEASCKSQCEKPGLNQLSRFNDTESNFRCLEPKTIGECKETYPAYHYDRQLRECRPFSYSGCGGNGNRFLTINQCEMMCFDFNSLTDPEMDCFEPLDIGYGRNEMECIENSGFRFYFDRDFGSCSKFWYLGCGGNANNFYSFDVCHRTCRNSRRLPKREIDDISVCFDVPSDKGRCHNNDTKPVQRWTYTNGKCANFTYSGCDGSSNRFSSLHECESICKGLKKSIQINKCSHQPDWGTCNHMRYMWYYESKVGTCAQFLYGGCGGNTNRFETFEECQKDCEPSGFDPCLEHLDRGRWCEDMSNRYYYNKKMKECKGFHYTGCGNSNNNFHTLEECEARCVRRARKGKALPIGEEIRENRLEDENLMNSEEENGIFDKLATVDVKENALKLNLSWAPESTQKTTRKTVTPTPKPVRSSTRKSTTKSLDKYAHRKPTEKTPMLRHEFLNGVNRTYLKTDPEWHHYETCLGYRYNVSGHQTVLKTHLCDMDGNRHCWSEIHESTNSEEHCAVIRPFLRGVHLYSWFFELTMKPHDYSPTSKNRKEQKKDETLASLLLLKANRCFDIC</sequence>
<evidence type="ECO:0000256" key="2">
    <source>
        <dbReference type="ARBA" id="ARBA00022525"/>
    </source>
</evidence>
<feature type="region of interest" description="Disordered" evidence="7">
    <location>
        <begin position="84"/>
        <end position="103"/>
    </location>
</feature>
<dbReference type="InterPro" id="IPR036880">
    <property type="entry name" value="Kunitz_BPTI_sf"/>
</dbReference>
<feature type="compositionally biased region" description="Low complexity" evidence="7">
    <location>
        <begin position="84"/>
        <end position="97"/>
    </location>
</feature>
<feature type="domain" description="BPTI/Kunitz inhibitor" evidence="8">
    <location>
        <begin position="362"/>
        <end position="418"/>
    </location>
</feature>
<dbReference type="CDD" id="cd00109">
    <property type="entry name" value="Kunitz-type"/>
    <property type="match status" value="5"/>
</dbReference>
<protein>
    <recommendedName>
        <fullName evidence="8">BPTI/Kunitz inhibitor domain-containing protein</fullName>
    </recommendedName>
</protein>
<evidence type="ECO:0000256" key="7">
    <source>
        <dbReference type="SAM" id="MobiDB-lite"/>
    </source>
</evidence>
<accession>A0AAF3F4U1</accession>
<dbReference type="FunFam" id="4.10.410.10:FF:000020">
    <property type="entry name" value="Collagen, type VI, alpha 3"/>
    <property type="match status" value="1"/>
</dbReference>
<dbReference type="PROSITE" id="PS50279">
    <property type="entry name" value="BPTI_KUNITZ_2"/>
    <property type="match status" value="9"/>
</dbReference>
<dbReference type="WBParaSite" id="MBELARI_LOCUS20684">
    <property type="protein sequence ID" value="MBELARI_LOCUS20684"/>
    <property type="gene ID" value="MBELARI_LOCUS20684"/>
</dbReference>
<dbReference type="Proteomes" id="UP000887575">
    <property type="component" value="Unassembled WGS sequence"/>
</dbReference>
<feature type="domain" description="BPTI/Kunitz inhibitor" evidence="8">
    <location>
        <begin position="574"/>
        <end position="624"/>
    </location>
</feature>
<dbReference type="InterPro" id="IPR020901">
    <property type="entry name" value="Prtase_inh_Kunz-CS"/>
</dbReference>
<feature type="domain" description="BPTI/Kunitz inhibitor" evidence="8">
    <location>
        <begin position="498"/>
        <end position="554"/>
    </location>
</feature>
<dbReference type="SUPFAM" id="SSF57362">
    <property type="entry name" value="BPTI-like"/>
    <property type="match status" value="9"/>
</dbReference>
<evidence type="ECO:0000256" key="5">
    <source>
        <dbReference type="ARBA" id="ARBA00022900"/>
    </source>
</evidence>
<evidence type="ECO:0000256" key="4">
    <source>
        <dbReference type="ARBA" id="ARBA00022690"/>
    </source>
</evidence>
<dbReference type="PRINTS" id="PR00759">
    <property type="entry name" value="BASICPTASE"/>
</dbReference>
<evidence type="ECO:0000256" key="3">
    <source>
        <dbReference type="ARBA" id="ARBA00022656"/>
    </source>
</evidence>
<feature type="region of interest" description="Disordered" evidence="7">
    <location>
        <begin position="27"/>
        <end position="54"/>
    </location>
</feature>
<dbReference type="PANTHER" id="PTHR10083">
    <property type="entry name" value="KUNITZ-TYPE PROTEASE INHIBITOR-RELATED"/>
    <property type="match status" value="1"/>
</dbReference>
<dbReference type="InterPro" id="IPR050098">
    <property type="entry name" value="TFPI/VKTCI-like"/>
</dbReference>
<comment type="subcellular location">
    <subcellularLocation>
        <location evidence="1">Secreted</location>
    </subcellularLocation>
</comment>
<feature type="compositionally biased region" description="Low complexity" evidence="7">
    <location>
        <begin position="944"/>
        <end position="962"/>
    </location>
</feature>
<keyword evidence="6" id="KW-1015">Disulfide bond</keyword>
<proteinExistence type="predicted"/>
<evidence type="ECO:0000313" key="9">
    <source>
        <dbReference type="Proteomes" id="UP000887575"/>
    </source>
</evidence>
<evidence type="ECO:0000259" key="8">
    <source>
        <dbReference type="PROSITE" id="PS50279"/>
    </source>
</evidence>
<feature type="domain" description="BPTI/Kunitz inhibitor" evidence="8">
    <location>
        <begin position="776"/>
        <end position="826"/>
    </location>
</feature>
<dbReference type="AlphaFoldDB" id="A0AAF3F4U1"/>
<evidence type="ECO:0000256" key="1">
    <source>
        <dbReference type="ARBA" id="ARBA00004613"/>
    </source>
</evidence>
<evidence type="ECO:0000313" key="10">
    <source>
        <dbReference type="WBParaSite" id="MBELARI_LOCUS20684"/>
    </source>
</evidence>
<feature type="region of interest" description="Disordered" evidence="7">
    <location>
        <begin position="943"/>
        <end position="972"/>
    </location>
</feature>
<name>A0AAF3F4U1_9BILA</name>
<keyword evidence="9" id="KW-1185">Reference proteome</keyword>
<dbReference type="GO" id="GO:0004867">
    <property type="term" value="F:serine-type endopeptidase inhibitor activity"/>
    <property type="evidence" value="ECO:0007669"/>
    <property type="project" value="UniProtKB-KW"/>
</dbReference>
<dbReference type="PROSITE" id="PS00280">
    <property type="entry name" value="BPTI_KUNITZ_1"/>
    <property type="match status" value="3"/>
</dbReference>
<feature type="domain" description="BPTI/Kunitz inhibitor" evidence="8">
    <location>
        <begin position="293"/>
        <end position="350"/>
    </location>
</feature>
<dbReference type="PANTHER" id="PTHR10083:SF217">
    <property type="entry name" value="BOOPHILIN-H2"/>
    <property type="match status" value="1"/>
</dbReference>
<dbReference type="Pfam" id="PF00014">
    <property type="entry name" value="Kunitz_BPTI"/>
    <property type="match status" value="9"/>
</dbReference>
<keyword evidence="5" id="KW-0722">Serine protease inhibitor</keyword>
<feature type="domain" description="BPTI/Kunitz inhibitor" evidence="8">
    <location>
        <begin position="712"/>
        <end position="764"/>
    </location>
</feature>
<dbReference type="SMART" id="SM00131">
    <property type="entry name" value="KU"/>
    <property type="match status" value="9"/>
</dbReference>
<keyword evidence="2" id="KW-0964">Secreted</keyword>
<reference evidence="10" key="1">
    <citation type="submission" date="2024-02" db="UniProtKB">
        <authorList>
            <consortium name="WormBaseParasite"/>
        </authorList>
    </citation>
    <scope>IDENTIFICATION</scope>
</reference>